<evidence type="ECO:0000256" key="3">
    <source>
        <dbReference type="ARBA" id="ARBA00012662"/>
    </source>
</evidence>
<protein>
    <recommendedName>
        <fullName evidence="3">alpha-L-fucosidase</fullName>
        <ecNumber evidence="3">3.2.1.51</ecNumber>
    </recommendedName>
</protein>
<dbReference type="InterPro" id="IPR016286">
    <property type="entry name" value="FUC_metazoa-typ"/>
</dbReference>
<keyword evidence="5" id="KW-0378">Hydrolase</keyword>
<dbReference type="GO" id="GO:0005764">
    <property type="term" value="C:lysosome"/>
    <property type="evidence" value="ECO:0007669"/>
    <property type="project" value="TreeGrafter"/>
</dbReference>
<evidence type="ECO:0000256" key="7">
    <source>
        <dbReference type="SAM" id="MobiDB-lite"/>
    </source>
</evidence>
<dbReference type="Pfam" id="PF01120">
    <property type="entry name" value="Alpha_L_fucos"/>
    <property type="match status" value="1"/>
</dbReference>
<dbReference type="GO" id="GO:0016139">
    <property type="term" value="P:glycoside catabolic process"/>
    <property type="evidence" value="ECO:0007669"/>
    <property type="project" value="TreeGrafter"/>
</dbReference>
<dbReference type="EMBL" id="BLAD01000035">
    <property type="protein sequence ID" value="GER98162.1"/>
    <property type="molecule type" value="Genomic_DNA"/>
</dbReference>
<dbReference type="InterPro" id="IPR057739">
    <property type="entry name" value="Glyco_hydro_29_N"/>
</dbReference>
<reference evidence="9 10" key="1">
    <citation type="submission" date="2019-10" db="EMBL/GenBank/DDBJ databases">
        <title>Whole genome shotgun sequence of Acrocarpospora corrugata NBRC 13972.</title>
        <authorList>
            <person name="Ichikawa N."/>
            <person name="Kimura A."/>
            <person name="Kitahashi Y."/>
            <person name="Komaki H."/>
            <person name="Oguchi A."/>
        </authorList>
    </citation>
    <scope>NUCLEOTIDE SEQUENCE [LARGE SCALE GENOMIC DNA]</scope>
    <source>
        <strain evidence="9 10">NBRC 13972</strain>
    </source>
</reference>
<proteinExistence type="inferred from homology"/>
<evidence type="ECO:0000256" key="6">
    <source>
        <dbReference type="ARBA" id="ARBA00023295"/>
    </source>
</evidence>
<evidence type="ECO:0000313" key="10">
    <source>
        <dbReference type="Proteomes" id="UP000334990"/>
    </source>
</evidence>
<feature type="region of interest" description="Disordered" evidence="7">
    <location>
        <begin position="204"/>
        <end position="224"/>
    </location>
</feature>
<sequence>MTRSAGVSVHFGAYSNYKGQYGTCRDAEWIKRQCNIKWNEYEAKAATFNPASFDANAIVQLAKQAGQKYIVITAKHHDGFAMWPTRVNRWNLRDHSGFTRDILRELKNAATANGIKLGVYYSIWDWHDPDFVSNFPAYVTKMTAQLQELVTSYDPAVLWFDGEWTESNPTNPWTAQNGEDLERFIRGISPQIITNNRVVKRRPVDGEFGTPEQSLASAPPSVQL</sequence>
<feature type="domain" description="Glycoside hydrolase family 29 N-terminal" evidence="8">
    <location>
        <begin position="6"/>
        <end position="216"/>
    </location>
</feature>
<evidence type="ECO:0000256" key="2">
    <source>
        <dbReference type="ARBA" id="ARBA00007951"/>
    </source>
</evidence>
<evidence type="ECO:0000256" key="1">
    <source>
        <dbReference type="ARBA" id="ARBA00004071"/>
    </source>
</evidence>
<comment type="caution">
    <text evidence="9">The sequence shown here is derived from an EMBL/GenBank/DDBJ whole genome shotgun (WGS) entry which is preliminary data.</text>
</comment>
<dbReference type="PANTHER" id="PTHR10030">
    <property type="entry name" value="ALPHA-L-FUCOSIDASE"/>
    <property type="match status" value="1"/>
</dbReference>
<evidence type="ECO:0000256" key="5">
    <source>
        <dbReference type="ARBA" id="ARBA00022801"/>
    </source>
</evidence>
<comment type="function">
    <text evidence="1">Alpha-L-fucosidase is responsible for hydrolyzing the alpha-1,6-linked fucose joined to the reducing-end N-acetylglucosamine of the carbohydrate moieties of glycoproteins.</text>
</comment>
<feature type="compositionally biased region" description="Polar residues" evidence="7">
    <location>
        <begin position="211"/>
        <end position="224"/>
    </location>
</feature>
<keyword evidence="10" id="KW-1185">Reference proteome</keyword>
<dbReference type="Gene3D" id="3.20.20.80">
    <property type="entry name" value="Glycosidases"/>
    <property type="match status" value="1"/>
</dbReference>
<dbReference type="InterPro" id="IPR000933">
    <property type="entry name" value="Glyco_hydro_29"/>
</dbReference>
<dbReference type="SUPFAM" id="SSF51445">
    <property type="entry name" value="(Trans)glycosidases"/>
    <property type="match status" value="1"/>
</dbReference>
<dbReference type="Proteomes" id="UP000334990">
    <property type="component" value="Unassembled WGS sequence"/>
</dbReference>
<dbReference type="GO" id="GO:0006004">
    <property type="term" value="P:fucose metabolic process"/>
    <property type="evidence" value="ECO:0007669"/>
    <property type="project" value="InterPro"/>
</dbReference>
<dbReference type="GO" id="GO:0004560">
    <property type="term" value="F:alpha-L-fucosidase activity"/>
    <property type="evidence" value="ECO:0007669"/>
    <property type="project" value="InterPro"/>
</dbReference>
<comment type="similarity">
    <text evidence="2">Belongs to the glycosyl hydrolase 29 family.</text>
</comment>
<keyword evidence="6" id="KW-0326">Glycosidase</keyword>
<dbReference type="PRINTS" id="PR00741">
    <property type="entry name" value="GLHYDRLASE29"/>
</dbReference>
<dbReference type="PANTHER" id="PTHR10030:SF37">
    <property type="entry name" value="ALPHA-L-FUCOSIDASE-RELATED"/>
    <property type="match status" value="1"/>
</dbReference>
<gene>
    <name evidence="9" type="ORF">Acor_02240</name>
</gene>
<evidence type="ECO:0000259" key="8">
    <source>
        <dbReference type="Pfam" id="PF01120"/>
    </source>
</evidence>
<dbReference type="SMART" id="SM00812">
    <property type="entry name" value="Alpha_L_fucos"/>
    <property type="match status" value="1"/>
</dbReference>
<organism evidence="9 10">
    <name type="scientific">Acrocarpospora corrugata</name>
    <dbReference type="NCBI Taxonomy" id="35763"/>
    <lineage>
        <taxon>Bacteria</taxon>
        <taxon>Bacillati</taxon>
        <taxon>Actinomycetota</taxon>
        <taxon>Actinomycetes</taxon>
        <taxon>Streptosporangiales</taxon>
        <taxon>Streptosporangiaceae</taxon>
        <taxon>Acrocarpospora</taxon>
    </lineage>
</organism>
<evidence type="ECO:0000256" key="4">
    <source>
        <dbReference type="ARBA" id="ARBA00022729"/>
    </source>
</evidence>
<keyword evidence="4" id="KW-0732">Signal</keyword>
<name>A0A5M3VSW8_9ACTN</name>
<evidence type="ECO:0000313" key="9">
    <source>
        <dbReference type="EMBL" id="GER98162.1"/>
    </source>
</evidence>
<dbReference type="AlphaFoldDB" id="A0A5M3VSW8"/>
<dbReference type="InterPro" id="IPR017853">
    <property type="entry name" value="GH"/>
</dbReference>
<accession>A0A5M3VSW8</accession>
<dbReference type="EC" id="3.2.1.51" evidence="3"/>